<organism evidence="1 2">
    <name type="scientific">Hyphobacterium lacteum</name>
    <dbReference type="NCBI Taxonomy" id="3116575"/>
    <lineage>
        <taxon>Bacteria</taxon>
        <taxon>Pseudomonadati</taxon>
        <taxon>Pseudomonadota</taxon>
        <taxon>Alphaproteobacteria</taxon>
        <taxon>Maricaulales</taxon>
        <taxon>Maricaulaceae</taxon>
        <taxon>Hyphobacterium</taxon>
    </lineage>
</organism>
<dbReference type="RefSeq" id="WP_330200004.1">
    <property type="nucleotide sequence ID" value="NZ_JAZDRP010000012.1"/>
</dbReference>
<gene>
    <name evidence="1" type="ORF">V0U79_13325</name>
</gene>
<dbReference type="EMBL" id="JAZDRP010000012">
    <property type="protein sequence ID" value="MEE2527342.1"/>
    <property type="molecule type" value="Genomic_DNA"/>
</dbReference>
<keyword evidence="2" id="KW-1185">Reference proteome</keyword>
<evidence type="ECO:0008006" key="3">
    <source>
        <dbReference type="Google" id="ProtNLM"/>
    </source>
</evidence>
<comment type="caution">
    <text evidence="1">The sequence shown here is derived from an EMBL/GenBank/DDBJ whole genome shotgun (WGS) entry which is preliminary data.</text>
</comment>
<accession>A0ABU7LTU4</accession>
<evidence type="ECO:0000313" key="1">
    <source>
        <dbReference type="EMBL" id="MEE2527342.1"/>
    </source>
</evidence>
<reference evidence="1 2" key="1">
    <citation type="submission" date="2024-01" db="EMBL/GenBank/DDBJ databases">
        <title>Hyphobacterium bacterium isolated from marine sediment.</title>
        <authorList>
            <person name="Zhao S."/>
        </authorList>
    </citation>
    <scope>NUCLEOTIDE SEQUENCE [LARGE SCALE GENOMIC DNA]</scope>
    <source>
        <strain evidence="2">HN65</strain>
    </source>
</reference>
<evidence type="ECO:0000313" key="2">
    <source>
        <dbReference type="Proteomes" id="UP001354971"/>
    </source>
</evidence>
<name>A0ABU7LTU4_9PROT</name>
<proteinExistence type="predicted"/>
<sequence length="430" mass="48602">MKGYAIRLVLTLAAWLILFGGFTFIVDPYHVNGWSSIPGVNERRTRAHNDGYRVAVGHGLIETQSSTLLFGSSRSNDGFPRTIEDWPGGFENMAMGGTNAFELANAAVLAAENDDVDCAVIGLDLREFGDYPRADATYWITPLAGGSQLQSHIQTSLSLNAFARALQTVVDNVSGGSDERWETAYAPENSRERFDTELAKRYRSYLGYVYDPERPEFVFRGIDALLARGIQVRVFIHPIHSRIEEARWRAGIDGIDQQMRRDLVRLAEERDPAPSRAPCFPGGPLEVWDFSGFPLVAQSGPPSPSGDILNPWYYEPSHYRPNLGLVILDRMLGVAHESPVSPEEFGVRLTSENVEQHWQDVTERRADWLASDDEWARWVTEQYDHLEDDPPAIEQRPHIFLNRDDFISLERRVSRIEAQAARERERAADE</sequence>
<protein>
    <recommendedName>
        <fullName evidence="3">SGNH/GDSL hydrolase family protein</fullName>
    </recommendedName>
</protein>
<dbReference type="Proteomes" id="UP001354971">
    <property type="component" value="Unassembled WGS sequence"/>
</dbReference>